<name>A0ABM5QNV7_9CORY</name>
<organism evidence="2 3">
    <name type="scientific">Corynebacterium atypicum</name>
    <dbReference type="NCBI Taxonomy" id="191610"/>
    <lineage>
        <taxon>Bacteria</taxon>
        <taxon>Bacillati</taxon>
        <taxon>Actinomycetota</taxon>
        <taxon>Actinomycetes</taxon>
        <taxon>Mycobacteriales</taxon>
        <taxon>Corynebacteriaceae</taxon>
        <taxon>Corynebacterium</taxon>
    </lineage>
</organism>
<dbReference type="RefSeq" id="WP_038606341.1">
    <property type="nucleotide sequence ID" value="NZ_CP008944.1"/>
</dbReference>
<proteinExistence type="predicted"/>
<keyword evidence="3" id="KW-1185">Reference proteome</keyword>
<keyword evidence="1" id="KW-0812">Transmembrane</keyword>
<gene>
    <name evidence="2" type="ORF">CATYP_07880</name>
</gene>
<reference evidence="2 3" key="1">
    <citation type="submission" date="2014-07" db="EMBL/GenBank/DDBJ databases">
        <title>Complete genome sequence of Corynebacterium atypicum DSM 44849: identifiction of the mycolic acid biosynthesis genes.</title>
        <authorList>
            <person name="Tippelt A."/>
            <person name="Mollmann S."/>
            <person name="Albersmeier A."/>
            <person name="Jaenicke S."/>
            <person name="Ruckert C."/>
            <person name="Tauch A."/>
        </authorList>
    </citation>
    <scope>NUCLEOTIDE SEQUENCE [LARGE SCALE GENOMIC DNA]</scope>
    <source>
        <strain evidence="2 3">R2070</strain>
    </source>
</reference>
<evidence type="ECO:0000313" key="2">
    <source>
        <dbReference type="EMBL" id="AIG64521.1"/>
    </source>
</evidence>
<dbReference type="EMBL" id="CP008944">
    <property type="protein sequence ID" value="AIG64521.1"/>
    <property type="molecule type" value="Genomic_DNA"/>
</dbReference>
<evidence type="ECO:0000313" key="3">
    <source>
        <dbReference type="Proteomes" id="UP000028504"/>
    </source>
</evidence>
<keyword evidence="1" id="KW-1133">Transmembrane helix</keyword>
<accession>A0ABM5QNV7</accession>
<keyword evidence="1" id="KW-0472">Membrane</keyword>
<dbReference type="Proteomes" id="UP000028504">
    <property type="component" value="Chromosome"/>
</dbReference>
<protein>
    <submittedName>
        <fullName evidence="2">Uncharacterized protein</fullName>
    </submittedName>
</protein>
<evidence type="ECO:0000256" key="1">
    <source>
        <dbReference type="SAM" id="Phobius"/>
    </source>
</evidence>
<sequence>MIELYDRFAQALVAAPLTVQLTVLFLGAVPLVAAIAIAVLRGIDLAAVGRRKWGSAVRQSTLETPAIGGEEK</sequence>
<feature type="transmembrane region" description="Helical" evidence="1">
    <location>
        <begin position="20"/>
        <end position="43"/>
    </location>
</feature>